<name>A0A7E4V148_PANRE</name>
<keyword evidence="2" id="KW-1185">Reference proteome</keyword>
<proteinExistence type="predicted"/>
<evidence type="ECO:0000313" key="2">
    <source>
        <dbReference type="Proteomes" id="UP000492821"/>
    </source>
</evidence>
<reference evidence="2" key="1">
    <citation type="journal article" date="2013" name="Genetics">
        <title>The draft genome and transcriptome of Panagrellus redivivus are shaped by the harsh demands of a free-living lifestyle.</title>
        <authorList>
            <person name="Srinivasan J."/>
            <person name="Dillman A.R."/>
            <person name="Macchietto M.G."/>
            <person name="Heikkinen L."/>
            <person name="Lakso M."/>
            <person name="Fracchia K.M."/>
            <person name="Antoshechkin I."/>
            <person name="Mortazavi A."/>
            <person name="Wong G."/>
            <person name="Sternberg P.W."/>
        </authorList>
    </citation>
    <scope>NUCLEOTIDE SEQUENCE [LARGE SCALE GENOMIC DNA]</scope>
    <source>
        <strain evidence="2">MT8872</strain>
    </source>
</reference>
<dbReference type="Proteomes" id="UP000492821">
    <property type="component" value="Unassembled WGS sequence"/>
</dbReference>
<evidence type="ECO:0000256" key="1">
    <source>
        <dbReference type="SAM" id="Phobius"/>
    </source>
</evidence>
<reference evidence="3" key="2">
    <citation type="submission" date="2020-10" db="UniProtKB">
        <authorList>
            <consortium name="WormBaseParasite"/>
        </authorList>
    </citation>
    <scope>IDENTIFICATION</scope>
</reference>
<keyword evidence="1" id="KW-1133">Transmembrane helix</keyword>
<dbReference type="WBParaSite" id="Pan_g15324.t1">
    <property type="protein sequence ID" value="Pan_g15324.t1"/>
    <property type="gene ID" value="Pan_g15324"/>
</dbReference>
<keyword evidence="1" id="KW-0472">Membrane</keyword>
<protein>
    <submittedName>
        <fullName evidence="3">AWS domain-containing protein</fullName>
    </submittedName>
</protein>
<keyword evidence="1" id="KW-0812">Transmembrane</keyword>
<organism evidence="2 3">
    <name type="scientific">Panagrellus redivivus</name>
    <name type="common">Microworm</name>
    <dbReference type="NCBI Taxonomy" id="6233"/>
    <lineage>
        <taxon>Eukaryota</taxon>
        <taxon>Metazoa</taxon>
        <taxon>Ecdysozoa</taxon>
        <taxon>Nematoda</taxon>
        <taxon>Chromadorea</taxon>
        <taxon>Rhabditida</taxon>
        <taxon>Tylenchina</taxon>
        <taxon>Panagrolaimomorpha</taxon>
        <taxon>Panagrolaimoidea</taxon>
        <taxon>Panagrolaimidae</taxon>
        <taxon>Panagrellus</taxon>
    </lineage>
</organism>
<feature type="transmembrane region" description="Helical" evidence="1">
    <location>
        <begin position="12"/>
        <end position="33"/>
    </location>
</feature>
<sequence length="151" mass="16904">MNLYFGIRVVSYLISIVGAFLITFSIWSVFYSWSASYHHYLDLPSNFFQVLIANGIKCSKDMSAWSEWADCGFDMTTTTRTRISAACKEVTDSKPCVCPVEGYCKGRIVKAGQSLDVDCMEKLLSSFNDTNNKAFIVSGSKRRGRCKLLAT</sequence>
<accession>A0A7E4V148</accession>
<evidence type="ECO:0000313" key="3">
    <source>
        <dbReference type="WBParaSite" id="Pan_g15324.t1"/>
    </source>
</evidence>
<dbReference type="AlphaFoldDB" id="A0A7E4V148"/>